<name>A0A9W9K505_9EURO</name>
<dbReference type="AlphaFoldDB" id="A0A9W9K505"/>
<dbReference type="PANTHER" id="PTHR37534:SF46">
    <property type="entry name" value="ZN(II)2CYS6 TRANSCRIPTION FACTOR (EUROFUNG)"/>
    <property type="match status" value="1"/>
</dbReference>
<sequence>MSYFDVTAWNLNLSGSDNQNIRLLIRRYRRSLVAIPGYGVPILQCLMPLAARHATSLEALLTLATQFRVSQKLLECTRESVSIPGPNRRSPDLALNSHQRAVSTLRSSLSRLQCGNGDIEEAIAVSMILWVFGCPGHDIWSIHLNGLIALLEATPLPGLDTLLPLSLHRLATVAAAHLDIKAISVGRTEPSQRLWLHWRLCPPEEILSFPVEEKPFSAWEISFGYPETLMTIIALVSAVVEDDISGRQVDHICMEYLERLADHNFPSVESTVNPIAFPSLIPSARNTKLALLIETVIINWKPPSIPETMSLEASVSLTATWEIMRKATIIYLWRGGFENDVRTTLSRERQLCVHRYVYEMCSNIDQVIQTAEKFHLPMAKSLMWPLAVIASEASGSPDLQGKIMDYIRRIYACFMIPHHELMETVLQQLWEEAKRGNADASSGGSICLHSICLEKNVRLPFL</sequence>
<reference evidence="3" key="1">
    <citation type="submission" date="2022-11" db="EMBL/GenBank/DDBJ databases">
        <authorList>
            <person name="Petersen C."/>
        </authorList>
    </citation>
    <scope>NUCLEOTIDE SEQUENCE</scope>
    <source>
        <strain evidence="3">IBT 30069</strain>
    </source>
</reference>
<dbReference type="GO" id="GO:0005634">
    <property type="term" value="C:nucleus"/>
    <property type="evidence" value="ECO:0007669"/>
    <property type="project" value="UniProtKB-SubCell"/>
</dbReference>
<organism evidence="3 4">
    <name type="scientific">Penicillium angulare</name>
    <dbReference type="NCBI Taxonomy" id="116970"/>
    <lineage>
        <taxon>Eukaryota</taxon>
        <taxon>Fungi</taxon>
        <taxon>Dikarya</taxon>
        <taxon>Ascomycota</taxon>
        <taxon>Pezizomycotina</taxon>
        <taxon>Eurotiomycetes</taxon>
        <taxon>Eurotiomycetidae</taxon>
        <taxon>Eurotiales</taxon>
        <taxon>Aspergillaceae</taxon>
        <taxon>Penicillium</taxon>
    </lineage>
</organism>
<evidence type="ECO:0000256" key="2">
    <source>
        <dbReference type="ARBA" id="ARBA00023242"/>
    </source>
</evidence>
<dbReference type="Pfam" id="PF11951">
    <property type="entry name" value="Fungal_trans_2"/>
    <property type="match status" value="1"/>
</dbReference>
<comment type="subcellular location">
    <subcellularLocation>
        <location evidence="1">Nucleus</location>
    </subcellularLocation>
</comment>
<dbReference type="EMBL" id="JAPQKH010000006">
    <property type="protein sequence ID" value="KAJ5093373.1"/>
    <property type="molecule type" value="Genomic_DNA"/>
</dbReference>
<keyword evidence="4" id="KW-1185">Reference proteome</keyword>
<dbReference type="Proteomes" id="UP001149165">
    <property type="component" value="Unassembled WGS sequence"/>
</dbReference>
<reference evidence="3" key="2">
    <citation type="journal article" date="2023" name="IMA Fungus">
        <title>Comparative genomic study of the Penicillium genus elucidates a diverse pangenome and 15 lateral gene transfer events.</title>
        <authorList>
            <person name="Petersen C."/>
            <person name="Sorensen T."/>
            <person name="Nielsen M.R."/>
            <person name="Sondergaard T.E."/>
            <person name="Sorensen J.L."/>
            <person name="Fitzpatrick D.A."/>
            <person name="Frisvad J.C."/>
            <person name="Nielsen K.L."/>
        </authorList>
    </citation>
    <scope>NUCLEOTIDE SEQUENCE</scope>
    <source>
        <strain evidence="3">IBT 30069</strain>
    </source>
</reference>
<protein>
    <recommendedName>
        <fullName evidence="5">Fungal-specific transcription factor domain-containing protein</fullName>
    </recommendedName>
</protein>
<comment type="caution">
    <text evidence="3">The sequence shown here is derived from an EMBL/GenBank/DDBJ whole genome shotgun (WGS) entry which is preliminary data.</text>
</comment>
<evidence type="ECO:0000256" key="1">
    <source>
        <dbReference type="ARBA" id="ARBA00004123"/>
    </source>
</evidence>
<keyword evidence="2" id="KW-0539">Nucleus</keyword>
<dbReference type="OrthoDB" id="4844260at2759"/>
<evidence type="ECO:0008006" key="5">
    <source>
        <dbReference type="Google" id="ProtNLM"/>
    </source>
</evidence>
<evidence type="ECO:0000313" key="4">
    <source>
        <dbReference type="Proteomes" id="UP001149165"/>
    </source>
</evidence>
<gene>
    <name evidence="3" type="ORF">N7456_009234</name>
</gene>
<proteinExistence type="predicted"/>
<dbReference type="PANTHER" id="PTHR37534">
    <property type="entry name" value="TRANSCRIPTIONAL ACTIVATOR PROTEIN UGA3"/>
    <property type="match status" value="1"/>
</dbReference>
<accession>A0A9W9K505</accession>
<dbReference type="InterPro" id="IPR021858">
    <property type="entry name" value="Fun_TF"/>
</dbReference>
<evidence type="ECO:0000313" key="3">
    <source>
        <dbReference type="EMBL" id="KAJ5093373.1"/>
    </source>
</evidence>